<accession>A0A2U9IGM0</accession>
<keyword evidence="3" id="KW-1185">Reference proteome</keyword>
<keyword evidence="1" id="KW-0812">Transmembrane</keyword>
<evidence type="ECO:0000256" key="1">
    <source>
        <dbReference type="SAM" id="Phobius"/>
    </source>
</evidence>
<dbReference type="KEGG" id="abri:DFR85_11940"/>
<evidence type="ECO:0000313" key="3">
    <source>
        <dbReference type="Proteomes" id="UP000248044"/>
    </source>
</evidence>
<dbReference type="EMBL" id="CP029289">
    <property type="protein sequence ID" value="AWR95202.1"/>
    <property type="molecule type" value="Genomic_DNA"/>
</dbReference>
<proteinExistence type="predicted"/>
<sequence length="187" mass="20678">MNLNIVKNNIRIIILSTIIVLMVLVFFIPSIPVMAVGYNPYFAWNSNTVSIGGANNGLGQEYFGCDGFGLTTIHFDVLTNYSLNGVTMPVFKITGEKGDISGNPKISEARLLGAQMYYAEVDCIKFVGVNSGDCVGWYIHQSVPDNHELVYQYDYGVAESINTPETPPWAHNILGNVYNDEAFCIYN</sequence>
<dbReference type="AlphaFoldDB" id="A0A2U9IGM0"/>
<keyword evidence="1" id="KW-1133">Transmembrane helix</keyword>
<reference evidence="2 3" key="1">
    <citation type="submission" date="2018-05" db="EMBL/GenBank/DDBJ databases">
        <title>Complete Genome Sequences of Extremely Thermoacidophilic, Metal-Mobilizing Type-Strain Members of the Archaeal Family Sulfolobaceae: Acidianus brierleyi DSM-1651T, Acidianus sulfidivorans DSM-18786T, Metallosphaera hakonensis DSM-7519T, and Metallosphaera prunae DSM-10039T.</title>
        <authorList>
            <person name="Counts J.A."/>
            <person name="Kelly R.M."/>
        </authorList>
    </citation>
    <scope>NUCLEOTIDE SEQUENCE [LARGE SCALE GENOMIC DNA]</scope>
    <source>
        <strain evidence="2 3">DSM 1651</strain>
    </source>
</reference>
<evidence type="ECO:0000313" key="2">
    <source>
        <dbReference type="EMBL" id="AWR95202.1"/>
    </source>
</evidence>
<protein>
    <submittedName>
        <fullName evidence="2">Uncharacterized protein</fullName>
    </submittedName>
</protein>
<dbReference type="Proteomes" id="UP000248044">
    <property type="component" value="Chromosome"/>
</dbReference>
<name>A0A2U9IGM0_9CREN</name>
<organism evidence="2 3">
    <name type="scientific">Acidianus brierleyi</name>
    <dbReference type="NCBI Taxonomy" id="41673"/>
    <lineage>
        <taxon>Archaea</taxon>
        <taxon>Thermoproteota</taxon>
        <taxon>Thermoprotei</taxon>
        <taxon>Sulfolobales</taxon>
        <taxon>Sulfolobaceae</taxon>
        <taxon>Acidianus</taxon>
    </lineage>
</organism>
<feature type="transmembrane region" description="Helical" evidence="1">
    <location>
        <begin position="12"/>
        <end position="38"/>
    </location>
</feature>
<gene>
    <name evidence="2" type="ORF">DFR85_11940</name>
</gene>
<keyword evidence="1" id="KW-0472">Membrane</keyword>